<dbReference type="RefSeq" id="WP_344193797.1">
    <property type="nucleotide sequence ID" value="NZ_BAAAND010000007.1"/>
</dbReference>
<dbReference type="PANTHER" id="PTHR21310:SF15">
    <property type="entry name" value="AMINOGLYCOSIDE PHOSPHOTRANSFERASE DOMAIN-CONTAINING PROTEIN"/>
    <property type="match status" value="1"/>
</dbReference>
<evidence type="ECO:0000313" key="2">
    <source>
        <dbReference type="EMBL" id="GAA1590976.1"/>
    </source>
</evidence>
<dbReference type="InterPro" id="IPR011009">
    <property type="entry name" value="Kinase-like_dom_sf"/>
</dbReference>
<feature type="domain" description="Aminoglycoside phosphotransferase" evidence="1">
    <location>
        <begin position="30"/>
        <end position="225"/>
    </location>
</feature>
<name>A0ABN2DYT8_9ACTN</name>
<reference evidence="2 3" key="1">
    <citation type="journal article" date="2019" name="Int. J. Syst. Evol. Microbiol.">
        <title>The Global Catalogue of Microorganisms (GCM) 10K type strain sequencing project: providing services to taxonomists for standard genome sequencing and annotation.</title>
        <authorList>
            <consortium name="The Broad Institute Genomics Platform"/>
            <consortium name="The Broad Institute Genome Sequencing Center for Infectious Disease"/>
            <person name="Wu L."/>
            <person name="Ma J."/>
        </authorList>
    </citation>
    <scope>NUCLEOTIDE SEQUENCE [LARGE SCALE GENOMIC DNA]</scope>
    <source>
        <strain evidence="2 3">JCM 14304</strain>
    </source>
</reference>
<sequence length="274" mass="30641">MDLLRDYGLTVADLVPHSGGFATEGWVADRRWFVKRWKDGAEPLGLTQLEELHGLGLPVVEPLRTVDGELSARSGSRAYAVFPYVAGRTATWEDWRAVARALRQVHEAPRQVTLPPADVSEPHIHNLVRYLRHPWIADRADLVRTAIARLDDVRTRLKPVPEVVCHTDFHGLNVLIGADGEVAAILDWESAVIGPREYDLWVAADGEPLAEFLDAYGADGLDPDHLEFALLARGLRDLAARVMTEVDRPGVDTWGFDRIARVDSNLEIFRRYCA</sequence>
<evidence type="ECO:0000313" key="3">
    <source>
        <dbReference type="Proteomes" id="UP001500190"/>
    </source>
</evidence>
<dbReference type="Proteomes" id="UP001500190">
    <property type="component" value="Unassembled WGS sequence"/>
</dbReference>
<dbReference type="Gene3D" id="1.10.510.10">
    <property type="entry name" value="Transferase(Phosphotransferase) domain 1"/>
    <property type="match status" value="1"/>
</dbReference>
<dbReference type="EMBL" id="BAAAND010000007">
    <property type="protein sequence ID" value="GAA1590976.1"/>
    <property type="molecule type" value="Genomic_DNA"/>
</dbReference>
<dbReference type="Gene3D" id="3.30.200.20">
    <property type="entry name" value="Phosphorylase Kinase, domain 1"/>
    <property type="match status" value="1"/>
</dbReference>
<keyword evidence="3" id="KW-1185">Reference proteome</keyword>
<dbReference type="Gene3D" id="1.20.58.840">
    <property type="match status" value="1"/>
</dbReference>
<proteinExistence type="predicted"/>
<accession>A0ABN2DYT8</accession>
<gene>
    <name evidence="2" type="ORF">GCM10009742_41980</name>
</gene>
<evidence type="ECO:0000259" key="1">
    <source>
        <dbReference type="Pfam" id="PF01636"/>
    </source>
</evidence>
<dbReference type="PANTHER" id="PTHR21310">
    <property type="entry name" value="AMINOGLYCOSIDE PHOSPHOTRANSFERASE-RELATED-RELATED"/>
    <property type="match status" value="1"/>
</dbReference>
<protein>
    <recommendedName>
        <fullName evidence="1">Aminoglycoside phosphotransferase domain-containing protein</fullName>
    </recommendedName>
</protein>
<dbReference type="InterPro" id="IPR051678">
    <property type="entry name" value="AGP_Transferase"/>
</dbReference>
<dbReference type="InterPro" id="IPR002575">
    <property type="entry name" value="Aminoglycoside_PTrfase"/>
</dbReference>
<dbReference type="Pfam" id="PF01636">
    <property type="entry name" value="APH"/>
    <property type="match status" value="1"/>
</dbReference>
<comment type="caution">
    <text evidence="2">The sequence shown here is derived from an EMBL/GenBank/DDBJ whole genome shotgun (WGS) entry which is preliminary data.</text>
</comment>
<organism evidence="2 3">
    <name type="scientific">Kribbella karoonensis</name>
    <dbReference type="NCBI Taxonomy" id="324851"/>
    <lineage>
        <taxon>Bacteria</taxon>
        <taxon>Bacillati</taxon>
        <taxon>Actinomycetota</taxon>
        <taxon>Actinomycetes</taxon>
        <taxon>Propionibacteriales</taxon>
        <taxon>Kribbellaceae</taxon>
        <taxon>Kribbella</taxon>
    </lineage>
</organism>
<dbReference type="SUPFAM" id="SSF56112">
    <property type="entry name" value="Protein kinase-like (PK-like)"/>
    <property type="match status" value="1"/>
</dbReference>